<gene>
    <name evidence="2" type="ORF">FHS16_001300</name>
</gene>
<keyword evidence="1" id="KW-0812">Transmembrane</keyword>
<organism evidence="2 3">
    <name type="scientific">Paenibacillus endophyticus</name>
    <dbReference type="NCBI Taxonomy" id="1294268"/>
    <lineage>
        <taxon>Bacteria</taxon>
        <taxon>Bacillati</taxon>
        <taxon>Bacillota</taxon>
        <taxon>Bacilli</taxon>
        <taxon>Bacillales</taxon>
        <taxon>Paenibacillaceae</taxon>
        <taxon>Paenibacillus</taxon>
    </lineage>
</organism>
<keyword evidence="1" id="KW-0472">Membrane</keyword>
<protein>
    <submittedName>
        <fullName evidence="2">Uncharacterized protein</fullName>
    </submittedName>
</protein>
<sequence length="88" mass="9997">MRYPVTIVATLIGIAISLFNSTGYDPHNMVFFMFSIPSWIVDLFVDVHEVNVLLMYALTVITWALLGFVADILIARGRESERHPRSAR</sequence>
<comment type="caution">
    <text evidence="2">The sequence shown here is derived from an EMBL/GenBank/DDBJ whole genome shotgun (WGS) entry which is preliminary data.</text>
</comment>
<evidence type="ECO:0000313" key="3">
    <source>
        <dbReference type="Proteomes" id="UP000518605"/>
    </source>
</evidence>
<name>A0A7W5G9S7_9BACL</name>
<dbReference type="EMBL" id="JACHXW010000003">
    <property type="protein sequence ID" value="MBB3151257.1"/>
    <property type="molecule type" value="Genomic_DNA"/>
</dbReference>
<keyword evidence="3" id="KW-1185">Reference proteome</keyword>
<reference evidence="2 3" key="1">
    <citation type="submission" date="2020-08" db="EMBL/GenBank/DDBJ databases">
        <title>Genomic Encyclopedia of Type Strains, Phase III (KMG-III): the genomes of soil and plant-associated and newly described type strains.</title>
        <authorList>
            <person name="Whitman W."/>
        </authorList>
    </citation>
    <scope>NUCLEOTIDE SEQUENCE [LARGE SCALE GENOMIC DNA]</scope>
    <source>
        <strain evidence="2 3">CECT 8234</strain>
    </source>
</reference>
<evidence type="ECO:0000256" key="1">
    <source>
        <dbReference type="SAM" id="Phobius"/>
    </source>
</evidence>
<proteinExistence type="predicted"/>
<feature type="transmembrane region" description="Helical" evidence="1">
    <location>
        <begin position="53"/>
        <end position="75"/>
    </location>
</feature>
<dbReference type="Proteomes" id="UP000518605">
    <property type="component" value="Unassembled WGS sequence"/>
</dbReference>
<dbReference type="AlphaFoldDB" id="A0A7W5G9S7"/>
<dbReference type="RefSeq" id="WP_183560053.1">
    <property type="nucleotide sequence ID" value="NZ_CBCSLB010000002.1"/>
</dbReference>
<evidence type="ECO:0000313" key="2">
    <source>
        <dbReference type="EMBL" id="MBB3151257.1"/>
    </source>
</evidence>
<accession>A0A7W5G9S7</accession>
<keyword evidence="1" id="KW-1133">Transmembrane helix</keyword>